<keyword evidence="6 15" id="KW-0732">Signal</keyword>
<feature type="domain" description="Cytochrome c" evidence="16">
    <location>
        <begin position="208"/>
        <end position="327"/>
    </location>
</feature>
<keyword evidence="9" id="KW-0560">Oxidoreductase</keyword>
<comment type="subcellular location">
    <subcellularLocation>
        <location evidence="1">Periplasm</location>
    </subcellularLocation>
</comment>
<dbReference type="Gene3D" id="1.10.760.10">
    <property type="entry name" value="Cytochrome c-like domain"/>
    <property type="match status" value="2"/>
</dbReference>
<dbReference type="OrthoDB" id="9805202at2"/>
<organism evidence="17 18">
    <name type="scientific">Trinickia terrae</name>
    <dbReference type="NCBI Taxonomy" id="2571161"/>
    <lineage>
        <taxon>Bacteria</taxon>
        <taxon>Pseudomonadati</taxon>
        <taxon>Pseudomonadota</taxon>
        <taxon>Betaproteobacteria</taxon>
        <taxon>Burkholderiales</taxon>
        <taxon>Burkholderiaceae</taxon>
        <taxon>Trinickia</taxon>
    </lineage>
</organism>
<evidence type="ECO:0000256" key="3">
    <source>
        <dbReference type="ARBA" id="ARBA00022448"/>
    </source>
</evidence>
<evidence type="ECO:0000313" key="18">
    <source>
        <dbReference type="Proteomes" id="UP000305539"/>
    </source>
</evidence>
<dbReference type="InterPro" id="IPR036909">
    <property type="entry name" value="Cyt_c-like_dom_sf"/>
</dbReference>
<dbReference type="InterPro" id="IPR051395">
    <property type="entry name" value="Cytochrome_c_Peroxidase/MauG"/>
</dbReference>
<dbReference type="PANTHER" id="PTHR30600">
    <property type="entry name" value="CYTOCHROME C PEROXIDASE-RELATED"/>
    <property type="match status" value="1"/>
</dbReference>
<dbReference type="InterPro" id="IPR009056">
    <property type="entry name" value="Cyt_c-like_dom"/>
</dbReference>
<gene>
    <name evidence="17" type="ORF">FAZ69_20110</name>
</gene>
<dbReference type="PROSITE" id="PS51007">
    <property type="entry name" value="CYTC"/>
    <property type="match status" value="2"/>
</dbReference>
<dbReference type="InterPro" id="IPR004852">
    <property type="entry name" value="Di-haem_cyt_c_peroxidsae"/>
</dbReference>
<evidence type="ECO:0000256" key="2">
    <source>
        <dbReference type="ARBA" id="ARBA00004856"/>
    </source>
</evidence>
<feature type="binding site" description="covalent" evidence="13">
    <location>
        <position position="226"/>
    </location>
    <ligand>
        <name>heme c</name>
        <dbReference type="ChEBI" id="CHEBI:61717"/>
        <label>2</label>
    </ligand>
</feature>
<dbReference type="Pfam" id="PF00034">
    <property type="entry name" value="Cytochrom_C"/>
    <property type="match status" value="1"/>
</dbReference>
<dbReference type="GO" id="GO:0020037">
    <property type="term" value="F:heme binding"/>
    <property type="evidence" value="ECO:0007669"/>
    <property type="project" value="InterPro"/>
</dbReference>
<feature type="signal peptide" evidence="15">
    <location>
        <begin position="1"/>
        <end position="28"/>
    </location>
</feature>
<feature type="binding site" description="covalent" evidence="13">
    <location>
        <position position="223"/>
    </location>
    <ligand>
        <name>heme c</name>
        <dbReference type="ChEBI" id="CHEBI:61717"/>
        <label>2</label>
    </ligand>
</feature>
<evidence type="ECO:0000256" key="9">
    <source>
        <dbReference type="ARBA" id="ARBA00023002"/>
    </source>
</evidence>
<comment type="pathway">
    <text evidence="2">One-carbon metabolism; methylamine degradation.</text>
</comment>
<evidence type="ECO:0000313" key="17">
    <source>
        <dbReference type="EMBL" id="TKC86999.1"/>
    </source>
</evidence>
<dbReference type="GO" id="GO:0009055">
    <property type="term" value="F:electron transfer activity"/>
    <property type="evidence" value="ECO:0007669"/>
    <property type="project" value="InterPro"/>
</dbReference>
<accession>A0A4U1I1G2</accession>
<sequence length="341" mass="36926">MFPRAAPFRACVLFVAAVLVQSAAPCRAQDADPALKASFARPASIPFPADNPYTPAKATLGKMLFFDPRLSRDRNISCASCHNPSFGWEVPFAQAIGAGGKPLPRHAPTVLNQAWSHEFFLDGRAPSLEEQAKGPIQSAAEMDLPLDTAVSRLNEVAGYRRAFETAFPKDGLNATTIVKAIATYERTVVSAQTPFDRWISGDSHALSESEQRGFHLFTGKAHCIACHGGWNFTDNKFHDIGLVTDDKGRSGVTKNPADDYAFKTPGLREVAARAPYMHKGQYATLEAVVAHYETAGVQRPTRDPLIQPFTLSGAELTDLVAFLKSLSSPQATLSMPNLPAN</sequence>
<dbReference type="GO" id="GO:0004130">
    <property type="term" value="F:cytochrome-c peroxidase activity"/>
    <property type="evidence" value="ECO:0007669"/>
    <property type="project" value="TreeGrafter"/>
</dbReference>
<proteinExistence type="predicted"/>
<comment type="function">
    <text evidence="11">Involved in methylamine metabolism. Essential for the maturation of the beta subunit of MADH, presumably via a step in the biosynthesis of tryptophan tryptophylquinone (TTQ), the cofactor of MADH.</text>
</comment>
<feature type="chain" id="PRO_5020625939" description="Methylamine utilization protein MauG" evidence="15">
    <location>
        <begin position="29"/>
        <end position="341"/>
    </location>
</feature>
<dbReference type="Pfam" id="PF03150">
    <property type="entry name" value="CCP_MauG"/>
    <property type="match status" value="1"/>
</dbReference>
<keyword evidence="3" id="KW-0813">Transport</keyword>
<feature type="binding site" description="axial binding residue" evidence="14">
    <location>
        <position position="227"/>
    </location>
    <ligand>
        <name>heme c</name>
        <dbReference type="ChEBI" id="CHEBI:61717"/>
        <label>2</label>
    </ligand>
    <ligandPart>
        <name>Fe</name>
        <dbReference type="ChEBI" id="CHEBI:18248"/>
    </ligandPart>
</feature>
<evidence type="ECO:0000256" key="11">
    <source>
        <dbReference type="ARBA" id="ARBA00058991"/>
    </source>
</evidence>
<evidence type="ECO:0000256" key="14">
    <source>
        <dbReference type="PIRSR" id="PIRSR000294-2"/>
    </source>
</evidence>
<evidence type="ECO:0000256" key="12">
    <source>
        <dbReference type="ARBA" id="ARBA00073576"/>
    </source>
</evidence>
<evidence type="ECO:0000259" key="16">
    <source>
        <dbReference type="PROSITE" id="PS51007"/>
    </source>
</evidence>
<evidence type="ECO:0000256" key="1">
    <source>
        <dbReference type="ARBA" id="ARBA00004418"/>
    </source>
</evidence>
<dbReference type="GO" id="GO:0046872">
    <property type="term" value="F:metal ion binding"/>
    <property type="evidence" value="ECO:0007669"/>
    <property type="project" value="UniProtKB-KW"/>
</dbReference>
<keyword evidence="7" id="KW-0574">Periplasm</keyword>
<keyword evidence="18" id="KW-1185">Reference proteome</keyword>
<dbReference type="FunFam" id="1.10.760.10:FF:000019">
    <property type="entry name" value="Di-heme cytochrome C peroxidase"/>
    <property type="match status" value="1"/>
</dbReference>
<evidence type="ECO:0000256" key="10">
    <source>
        <dbReference type="ARBA" id="ARBA00023004"/>
    </source>
</evidence>
<reference evidence="17 18" key="1">
    <citation type="submission" date="2019-04" db="EMBL/GenBank/DDBJ databases">
        <title>Trinickia sp. 7GSK02, isolated from subtropical forest soil.</title>
        <authorList>
            <person name="Gao Z.-H."/>
            <person name="Qiu L.-H."/>
        </authorList>
    </citation>
    <scope>NUCLEOTIDE SEQUENCE [LARGE SCALE GENOMIC DNA]</scope>
    <source>
        <strain evidence="17 18">7GSK02</strain>
    </source>
</reference>
<comment type="cofactor">
    <cofactor evidence="13">
        <name>heme</name>
        <dbReference type="ChEBI" id="CHEBI:30413"/>
    </cofactor>
    <text evidence="13">Binds 2 heme groups.</text>
</comment>
<protein>
    <recommendedName>
        <fullName evidence="12">Methylamine utilization protein MauG</fullName>
    </recommendedName>
</protein>
<feature type="domain" description="Cytochrome c" evidence="16">
    <location>
        <begin position="56"/>
        <end position="164"/>
    </location>
</feature>
<dbReference type="PIRSF" id="PIRSF000294">
    <property type="entry name" value="Cytochrome-c_peroxidase"/>
    <property type="match status" value="1"/>
</dbReference>
<evidence type="ECO:0000256" key="13">
    <source>
        <dbReference type="PIRSR" id="PIRSR000294-1"/>
    </source>
</evidence>
<dbReference type="AlphaFoldDB" id="A0A4U1I1G2"/>
<feature type="binding site" description="covalent" evidence="13">
    <location>
        <position position="81"/>
    </location>
    <ligand>
        <name>heme c</name>
        <dbReference type="ChEBI" id="CHEBI:61717"/>
        <label>1</label>
    </ligand>
</feature>
<feature type="binding site" description="axial binding residue" evidence="14">
    <location>
        <position position="82"/>
    </location>
    <ligand>
        <name>heme c</name>
        <dbReference type="ChEBI" id="CHEBI:61717"/>
        <label>1</label>
    </ligand>
    <ligandPart>
        <name>Fe</name>
        <dbReference type="ChEBI" id="CHEBI:18248"/>
    </ligandPart>
</feature>
<evidence type="ECO:0000256" key="6">
    <source>
        <dbReference type="ARBA" id="ARBA00022729"/>
    </source>
</evidence>
<keyword evidence="8" id="KW-0249">Electron transport</keyword>
<keyword evidence="10 14" id="KW-0408">Iron</keyword>
<name>A0A4U1I1G2_9BURK</name>
<evidence type="ECO:0000256" key="7">
    <source>
        <dbReference type="ARBA" id="ARBA00022764"/>
    </source>
</evidence>
<evidence type="ECO:0000256" key="15">
    <source>
        <dbReference type="SAM" id="SignalP"/>
    </source>
</evidence>
<comment type="PTM">
    <text evidence="13">Binds 2 heme groups per subunit.</text>
</comment>
<keyword evidence="4 13" id="KW-0349">Heme</keyword>
<dbReference type="InterPro" id="IPR026259">
    <property type="entry name" value="MauG/Cytc_peroxidase"/>
</dbReference>
<comment type="caution">
    <text evidence="17">The sequence shown here is derived from an EMBL/GenBank/DDBJ whole genome shotgun (WGS) entry which is preliminary data.</text>
</comment>
<evidence type="ECO:0000256" key="5">
    <source>
        <dbReference type="ARBA" id="ARBA00022723"/>
    </source>
</evidence>
<dbReference type="GO" id="GO:0042597">
    <property type="term" value="C:periplasmic space"/>
    <property type="evidence" value="ECO:0007669"/>
    <property type="project" value="UniProtKB-SubCell"/>
</dbReference>
<dbReference type="SUPFAM" id="SSF46626">
    <property type="entry name" value="Cytochrome c"/>
    <property type="match status" value="2"/>
</dbReference>
<keyword evidence="5 14" id="KW-0479">Metal-binding</keyword>
<dbReference type="EMBL" id="SWJE01000010">
    <property type="protein sequence ID" value="TKC86999.1"/>
    <property type="molecule type" value="Genomic_DNA"/>
</dbReference>
<evidence type="ECO:0000256" key="4">
    <source>
        <dbReference type="ARBA" id="ARBA00022617"/>
    </source>
</evidence>
<evidence type="ECO:0000256" key="8">
    <source>
        <dbReference type="ARBA" id="ARBA00022982"/>
    </source>
</evidence>
<dbReference type="PANTHER" id="PTHR30600:SF10">
    <property type="entry name" value="BLL6722 PROTEIN"/>
    <property type="match status" value="1"/>
</dbReference>
<feature type="binding site" description="covalent" evidence="13">
    <location>
        <position position="78"/>
    </location>
    <ligand>
        <name>heme c</name>
        <dbReference type="ChEBI" id="CHEBI:61717"/>
        <label>1</label>
    </ligand>
</feature>
<dbReference type="Proteomes" id="UP000305539">
    <property type="component" value="Unassembled WGS sequence"/>
</dbReference>